<dbReference type="InterPro" id="IPR036390">
    <property type="entry name" value="WH_DNA-bd_sf"/>
</dbReference>
<dbReference type="CDD" id="cd00090">
    <property type="entry name" value="HTH_ARSR"/>
    <property type="match status" value="1"/>
</dbReference>
<dbReference type="Gene3D" id="1.10.10.10">
    <property type="entry name" value="Winged helix-like DNA-binding domain superfamily/Winged helix DNA-binding domain"/>
    <property type="match status" value="1"/>
</dbReference>
<dbReference type="EMBL" id="CP158297">
    <property type="protein sequence ID" value="XBV83834.1"/>
    <property type="molecule type" value="Genomic_DNA"/>
</dbReference>
<dbReference type="Pfam" id="PF12840">
    <property type="entry name" value="HTH_20"/>
    <property type="match status" value="1"/>
</dbReference>
<dbReference type="SUPFAM" id="SSF46785">
    <property type="entry name" value="Winged helix' DNA-binding domain"/>
    <property type="match status" value="1"/>
</dbReference>
<name>A0AAU7U5U2_9DEIO</name>
<feature type="domain" description="HTH arsR-type" evidence="1">
    <location>
        <begin position="1"/>
        <end position="88"/>
    </location>
</feature>
<dbReference type="PRINTS" id="PR00778">
    <property type="entry name" value="HTHARSR"/>
</dbReference>
<sequence length="115" mass="13304">MNPDTLSALAEPHRMHIVELLIQQPLTVGEIASRLGLLQPQASRHLRVLSDAGIIRVEAIANRRLCHLRPEPFQQLDSWLTPYRRLWEDRFDRLDTYLQQLQQTGHTPPAEPEDP</sequence>
<dbReference type="PANTHER" id="PTHR38600:SF1">
    <property type="entry name" value="TRANSCRIPTIONAL REGULATORY PROTEIN"/>
    <property type="match status" value="1"/>
</dbReference>
<dbReference type="InterPro" id="IPR036388">
    <property type="entry name" value="WH-like_DNA-bd_sf"/>
</dbReference>
<dbReference type="NCBIfam" id="NF033788">
    <property type="entry name" value="HTH_metalloreg"/>
    <property type="match status" value="1"/>
</dbReference>
<proteinExistence type="predicted"/>
<reference evidence="2" key="1">
    <citation type="submission" date="2024-06" db="EMBL/GenBank/DDBJ databases">
        <title>Draft Genome Sequence of Deinococcus sonorensis Type Strain KR-87, a Biofilm Producing Representative of the Genus Deinococcus.</title>
        <authorList>
            <person name="Boren L.S."/>
            <person name="Grosso R.A."/>
            <person name="Hugenberg-Cox A.N."/>
            <person name="Hill J.T.E."/>
            <person name="Albert C.M."/>
            <person name="Tuohy J.M."/>
        </authorList>
    </citation>
    <scope>NUCLEOTIDE SEQUENCE</scope>
    <source>
        <strain evidence="2">KR-87</strain>
        <plasmid evidence="2">pDson01</plasmid>
    </source>
</reference>
<evidence type="ECO:0000313" key="2">
    <source>
        <dbReference type="EMBL" id="XBV83834.1"/>
    </source>
</evidence>
<dbReference type="RefSeq" id="WP_350241612.1">
    <property type="nucleotide sequence ID" value="NZ_CP158297.1"/>
</dbReference>
<dbReference type="InterPro" id="IPR001845">
    <property type="entry name" value="HTH_ArsR_DNA-bd_dom"/>
</dbReference>
<gene>
    <name evidence="2" type="ORF">ABOD76_01930</name>
</gene>
<protein>
    <submittedName>
        <fullName evidence="2">Metalloregulator ArsR/SmtB family transcription factor</fullName>
    </submittedName>
</protein>
<organism evidence="2">
    <name type="scientific">Deinococcus sonorensis KR-87</name>
    <dbReference type="NCBI Taxonomy" id="694439"/>
    <lineage>
        <taxon>Bacteria</taxon>
        <taxon>Thermotogati</taxon>
        <taxon>Deinococcota</taxon>
        <taxon>Deinococci</taxon>
        <taxon>Deinococcales</taxon>
        <taxon>Deinococcaceae</taxon>
        <taxon>Deinococcus</taxon>
    </lineage>
</organism>
<dbReference type="InterPro" id="IPR011991">
    <property type="entry name" value="ArsR-like_HTH"/>
</dbReference>
<dbReference type="SMART" id="SM00418">
    <property type="entry name" value="HTH_ARSR"/>
    <property type="match status" value="1"/>
</dbReference>
<evidence type="ECO:0000259" key="1">
    <source>
        <dbReference type="PROSITE" id="PS50987"/>
    </source>
</evidence>
<dbReference type="PROSITE" id="PS50987">
    <property type="entry name" value="HTH_ARSR_2"/>
    <property type="match status" value="1"/>
</dbReference>
<geneLocation type="plasmid" evidence="2">
    <name>pDson01</name>
</geneLocation>
<accession>A0AAU7U5U2</accession>
<keyword evidence="2" id="KW-0614">Plasmid</keyword>
<dbReference type="AlphaFoldDB" id="A0AAU7U5U2"/>
<dbReference type="KEGG" id="dsc:ABOD76_01930"/>
<dbReference type="GO" id="GO:0003700">
    <property type="term" value="F:DNA-binding transcription factor activity"/>
    <property type="evidence" value="ECO:0007669"/>
    <property type="project" value="InterPro"/>
</dbReference>
<dbReference type="PANTHER" id="PTHR38600">
    <property type="entry name" value="TRANSCRIPTIONAL REGULATORY PROTEIN"/>
    <property type="match status" value="1"/>
</dbReference>